<evidence type="ECO:0000256" key="1">
    <source>
        <dbReference type="SAM" id="MobiDB-lite"/>
    </source>
</evidence>
<evidence type="ECO:0000313" key="3">
    <source>
        <dbReference type="Proteomes" id="UP000269221"/>
    </source>
</evidence>
<feature type="region of interest" description="Disordered" evidence="1">
    <location>
        <begin position="101"/>
        <end position="179"/>
    </location>
</feature>
<sequence>MFWRGAGAWIPRDLLEKDRSGWILRPSGEGLVWVDPRRSSGEGLERGSPEIFWSMDPEIFWSMDPEIFGKQLVWVDPEIFRKAIGLRGSPNLSQPMMALMDPRSSSSQGFLRVDPKNFSSKGTGPGGSRELFQRGISPGGSRELFQPRTDPGGSRELFQRGISPGGSRELLQPRTDPGGSQELFQEINCSGWIPKTSPGNDCSGWIPGALPAKGLIRVDPRSSSSQGFFPGGSQELFQPRTDPGGSPWNESFGIQDPHGMRALGSGNPME</sequence>
<feature type="region of interest" description="Disordered" evidence="1">
    <location>
        <begin position="221"/>
        <end position="270"/>
    </location>
</feature>
<keyword evidence="3" id="KW-1185">Reference proteome</keyword>
<name>A0A3M0IRC4_HIRRU</name>
<organism evidence="2 3">
    <name type="scientific">Hirundo rustica rustica</name>
    <dbReference type="NCBI Taxonomy" id="333673"/>
    <lineage>
        <taxon>Eukaryota</taxon>
        <taxon>Metazoa</taxon>
        <taxon>Chordata</taxon>
        <taxon>Craniata</taxon>
        <taxon>Vertebrata</taxon>
        <taxon>Euteleostomi</taxon>
        <taxon>Archelosauria</taxon>
        <taxon>Archosauria</taxon>
        <taxon>Dinosauria</taxon>
        <taxon>Saurischia</taxon>
        <taxon>Theropoda</taxon>
        <taxon>Coelurosauria</taxon>
        <taxon>Aves</taxon>
        <taxon>Neognathae</taxon>
        <taxon>Neoaves</taxon>
        <taxon>Telluraves</taxon>
        <taxon>Australaves</taxon>
        <taxon>Passeriformes</taxon>
        <taxon>Sylvioidea</taxon>
        <taxon>Hirundinidae</taxon>
        <taxon>Hirundo</taxon>
    </lineage>
</organism>
<comment type="caution">
    <text evidence="2">The sequence shown here is derived from an EMBL/GenBank/DDBJ whole genome shotgun (WGS) entry which is preliminary data.</text>
</comment>
<protein>
    <submittedName>
        <fullName evidence="2">Uncharacterized protein</fullName>
    </submittedName>
</protein>
<feature type="compositionally biased region" description="Low complexity" evidence="1">
    <location>
        <begin position="222"/>
        <end position="234"/>
    </location>
</feature>
<proteinExistence type="predicted"/>
<reference evidence="2 3" key="1">
    <citation type="submission" date="2018-07" db="EMBL/GenBank/DDBJ databases">
        <title>A high quality draft genome assembly of the barn swallow (H. rustica rustica).</title>
        <authorList>
            <person name="Formenti G."/>
            <person name="Chiara M."/>
            <person name="Poveda L."/>
            <person name="Francoijs K.-J."/>
            <person name="Bonisoli-Alquati A."/>
            <person name="Canova L."/>
            <person name="Gianfranceschi L."/>
            <person name="Horner D.S."/>
            <person name="Saino N."/>
        </authorList>
    </citation>
    <scope>NUCLEOTIDE SEQUENCE [LARGE SCALE GENOMIC DNA]</scope>
    <source>
        <strain evidence="2">Chelidonia</strain>
        <tissue evidence="2">Blood</tissue>
    </source>
</reference>
<gene>
    <name evidence="2" type="ORF">DUI87_32640</name>
</gene>
<accession>A0A3M0IRC4</accession>
<dbReference type="OrthoDB" id="10673171at2759"/>
<dbReference type="Proteomes" id="UP000269221">
    <property type="component" value="Unassembled WGS sequence"/>
</dbReference>
<evidence type="ECO:0000313" key="2">
    <source>
        <dbReference type="EMBL" id="RMB91042.1"/>
    </source>
</evidence>
<dbReference type="AlphaFoldDB" id="A0A3M0IRC4"/>
<dbReference type="EMBL" id="QRBI01000240">
    <property type="protein sequence ID" value="RMB91042.1"/>
    <property type="molecule type" value="Genomic_DNA"/>
</dbReference>